<reference evidence="2 3" key="1">
    <citation type="journal article" date="2018" name="Antonie Van Leeuwenhoek">
        <title>Larkinella terrae sp. nov., isolated from soil on Jeju Island, South Korea.</title>
        <authorList>
            <person name="Ten L.N."/>
            <person name="Jeon J."/>
            <person name="Park S.J."/>
            <person name="Park S."/>
            <person name="Lee S.Y."/>
            <person name="Kim M.K."/>
            <person name="Jung H.Y."/>
        </authorList>
    </citation>
    <scope>NUCLEOTIDE SEQUENCE [LARGE SCALE GENOMIC DNA]</scope>
    <source>
        <strain evidence="2 3">KCTC 52001</strain>
    </source>
</reference>
<evidence type="ECO:0000313" key="3">
    <source>
        <dbReference type="Proteomes" id="UP000441754"/>
    </source>
</evidence>
<feature type="region of interest" description="Disordered" evidence="1">
    <location>
        <begin position="1"/>
        <end position="70"/>
    </location>
</feature>
<dbReference type="OrthoDB" id="964823at2"/>
<dbReference type="Proteomes" id="UP000441754">
    <property type="component" value="Unassembled WGS sequence"/>
</dbReference>
<dbReference type="EMBL" id="WJXZ01000007">
    <property type="protein sequence ID" value="MRS62502.1"/>
    <property type="molecule type" value="Genomic_DNA"/>
</dbReference>
<gene>
    <name evidence="2" type="ORF">GJJ30_14465</name>
</gene>
<keyword evidence="3" id="KW-1185">Reference proteome</keyword>
<name>A0A7K0ELC2_9BACT</name>
<accession>A0A7K0ELC2</accession>
<protein>
    <submittedName>
        <fullName evidence="2">Uncharacterized protein</fullName>
    </submittedName>
</protein>
<feature type="compositionally biased region" description="Acidic residues" evidence="1">
    <location>
        <begin position="34"/>
        <end position="53"/>
    </location>
</feature>
<comment type="caution">
    <text evidence="2">The sequence shown here is derived from an EMBL/GenBank/DDBJ whole genome shotgun (WGS) entry which is preliminary data.</text>
</comment>
<proteinExistence type="predicted"/>
<evidence type="ECO:0000313" key="2">
    <source>
        <dbReference type="EMBL" id="MRS62502.1"/>
    </source>
</evidence>
<dbReference type="RefSeq" id="WP_154175869.1">
    <property type="nucleotide sequence ID" value="NZ_WJXZ01000007.1"/>
</dbReference>
<evidence type="ECO:0000256" key="1">
    <source>
        <dbReference type="SAM" id="MobiDB-lite"/>
    </source>
</evidence>
<sequence>MQNQEQAPGETESHQDAIGLETKPELANPADAPKEDETDSLEPDGGVDGDDTEPGTGTSIGYAGAGLLPR</sequence>
<organism evidence="2 3">
    <name type="scientific">Larkinella terrae</name>
    <dbReference type="NCBI Taxonomy" id="2025311"/>
    <lineage>
        <taxon>Bacteria</taxon>
        <taxon>Pseudomonadati</taxon>
        <taxon>Bacteroidota</taxon>
        <taxon>Cytophagia</taxon>
        <taxon>Cytophagales</taxon>
        <taxon>Spirosomataceae</taxon>
        <taxon>Larkinella</taxon>
    </lineage>
</organism>
<dbReference type="AlphaFoldDB" id="A0A7K0ELC2"/>